<proteinExistence type="predicted"/>
<organism evidence="5 6">
    <name type="scientific">Corallococcus aberystwythensis</name>
    <dbReference type="NCBI Taxonomy" id="2316722"/>
    <lineage>
        <taxon>Bacteria</taxon>
        <taxon>Pseudomonadati</taxon>
        <taxon>Myxococcota</taxon>
        <taxon>Myxococcia</taxon>
        <taxon>Myxococcales</taxon>
        <taxon>Cystobacterineae</taxon>
        <taxon>Myxococcaceae</taxon>
        <taxon>Corallococcus</taxon>
    </lineage>
</organism>
<dbReference type="InterPro" id="IPR008984">
    <property type="entry name" value="SMAD_FHA_dom_sf"/>
</dbReference>
<evidence type="ECO:0000259" key="4">
    <source>
        <dbReference type="PROSITE" id="PS50006"/>
    </source>
</evidence>
<protein>
    <submittedName>
        <fullName evidence="5">FHA domain-containing protein</fullName>
    </submittedName>
</protein>
<dbReference type="PROSITE" id="PS50006">
    <property type="entry name" value="FHA_DOMAIN"/>
    <property type="match status" value="1"/>
</dbReference>
<dbReference type="Gene3D" id="1.25.40.10">
    <property type="entry name" value="Tetratricopeptide repeat domain"/>
    <property type="match status" value="1"/>
</dbReference>
<gene>
    <name evidence="5" type="ORF">D7W81_20055</name>
</gene>
<dbReference type="EMBL" id="RAWK01000116">
    <property type="protein sequence ID" value="RKH63592.1"/>
    <property type="molecule type" value="Genomic_DNA"/>
</dbReference>
<reference evidence="6" key="1">
    <citation type="submission" date="2018-09" db="EMBL/GenBank/DDBJ databases">
        <authorList>
            <person name="Livingstone P.G."/>
            <person name="Whitworth D.E."/>
        </authorList>
    </citation>
    <scope>NUCLEOTIDE SEQUENCE [LARGE SCALE GENOMIC DNA]</scope>
    <source>
        <strain evidence="6">AB050A</strain>
    </source>
</reference>
<keyword evidence="6" id="KW-1185">Reference proteome</keyword>
<feature type="coiled-coil region" evidence="2">
    <location>
        <begin position="395"/>
        <end position="422"/>
    </location>
</feature>
<sequence>MPPRRPSPSSRSGTGRSAGGATADRRPKPPAGGGSRRVSAVPDEDWSAPESGEDSQEGGDPELYGDAEPVRSRTGETRVASIDSVRPEEEEPPEEEDNSETTRAGPPVMMLVLDGVDKGRKKRFKGVRMVVGRSNDCDFALKDQTVSRRHLELVYGESGVVMRDLGGISGTLVNDQKVDECILKHGDEISVGKTRLRFVDEGELIKEMRAKAESGEADEEKKEKKEEKKDPRLDEKTNANYKLADLMRDEKARKTGVPRPRPVRSSAREGFKPTFKMKVGAAVGGLLLLMLILGLALSKGSQPPPKVVDPNLVRAQELMQRARDKVRDGEYPDAVRFAQEAEKLRVGIDVDGVAKAAQELQDILDSFQAVRGLMAENRYPDARAKLTATPQSNVAARLDGERKKLEEELESKEQAYTLSLLETALTERRPDDARTLIPELPQATRYIYEQKLADLEALLAKEAQQAARQAGVRQAVAAENAKQRRAEFVAEAFQDVERRFNGGDFQRATLEVDRVMDKFRGEADIQARARNLKKLIPQFRSAFEEGQKKYENNSLEASVKPLRRAVDVYRQIGFAGSLGDTLDNELASASVAAGQAAFKRKEYPLAGRSFREALRLNPGDSRARDGLDELQKKVEELYLSAYISRDRDPALATEQFKIVIESSAEGADVKRKAEMALSELQKAGGS</sequence>
<feature type="region of interest" description="Disordered" evidence="3">
    <location>
        <begin position="1"/>
        <end position="107"/>
    </location>
</feature>
<dbReference type="Pfam" id="PF16697">
    <property type="entry name" value="Yop-YscD_cpl"/>
    <property type="match status" value="1"/>
</dbReference>
<dbReference type="PANTHER" id="PTHR23308">
    <property type="entry name" value="NUCLEAR INHIBITOR OF PROTEIN PHOSPHATASE-1"/>
    <property type="match status" value="1"/>
</dbReference>
<dbReference type="Proteomes" id="UP000267003">
    <property type="component" value="Unassembled WGS sequence"/>
</dbReference>
<evidence type="ECO:0000256" key="3">
    <source>
        <dbReference type="SAM" id="MobiDB-lite"/>
    </source>
</evidence>
<feature type="compositionally biased region" description="Acidic residues" evidence="3">
    <location>
        <begin position="42"/>
        <end position="65"/>
    </location>
</feature>
<dbReference type="SMART" id="SM00240">
    <property type="entry name" value="FHA"/>
    <property type="match status" value="1"/>
</dbReference>
<dbReference type="InterPro" id="IPR000253">
    <property type="entry name" value="FHA_dom"/>
</dbReference>
<name>A0A3A8QFE8_9BACT</name>
<dbReference type="InterPro" id="IPR019734">
    <property type="entry name" value="TPR_rpt"/>
</dbReference>
<dbReference type="SUPFAM" id="SSF49879">
    <property type="entry name" value="SMAD/FHA domain"/>
    <property type="match status" value="1"/>
</dbReference>
<evidence type="ECO:0000313" key="5">
    <source>
        <dbReference type="EMBL" id="RKH63592.1"/>
    </source>
</evidence>
<comment type="caution">
    <text evidence="5">The sequence shown here is derived from an EMBL/GenBank/DDBJ whole genome shotgun (WGS) entry which is preliminary data.</text>
</comment>
<dbReference type="AlphaFoldDB" id="A0A3A8QFE8"/>
<evidence type="ECO:0000313" key="6">
    <source>
        <dbReference type="Proteomes" id="UP000267003"/>
    </source>
</evidence>
<dbReference type="SUPFAM" id="SSF48452">
    <property type="entry name" value="TPR-like"/>
    <property type="match status" value="1"/>
</dbReference>
<dbReference type="OrthoDB" id="151099at2"/>
<dbReference type="InterPro" id="IPR050923">
    <property type="entry name" value="Cell_Proc_Reg/RNA_Proc"/>
</dbReference>
<feature type="compositionally biased region" description="Low complexity" evidence="3">
    <location>
        <begin position="7"/>
        <end position="22"/>
    </location>
</feature>
<dbReference type="CDD" id="cd00060">
    <property type="entry name" value="FHA"/>
    <property type="match status" value="1"/>
</dbReference>
<accession>A0A3A8QFE8</accession>
<keyword evidence="1" id="KW-0802">TPR repeat</keyword>
<feature type="compositionally biased region" description="Basic and acidic residues" evidence="3">
    <location>
        <begin position="209"/>
        <end position="237"/>
    </location>
</feature>
<dbReference type="InterPro" id="IPR011990">
    <property type="entry name" value="TPR-like_helical_dom_sf"/>
</dbReference>
<feature type="compositionally biased region" description="Acidic residues" evidence="3">
    <location>
        <begin position="88"/>
        <end position="99"/>
    </location>
</feature>
<dbReference type="InterPro" id="IPR032030">
    <property type="entry name" value="YscD_cytoplasmic_dom"/>
</dbReference>
<evidence type="ECO:0000256" key="1">
    <source>
        <dbReference type="PROSITE-ProRule" id="PRU00339"/>
    </source>
</evidence>
<dbReference type="PROSITE" id="PS50005">
    <property type="entry name" value="TPR"/>
    <property type="match status" value="1"/>
</dbReference>
<keyword evidence="2" id="KW-0175">Coiled coil</keyword>
<evidence type="ECO:0000256" key="2">
    <source>
        <dbReference type="SAM" id="Coils"/>
    </source>
</evidence>
<dbReference type="Gene3D" id="2.60.200.20">
    <property type="match status" value="1"/>
</dbReference>
<feature type="repeat" description="TPR" evidence="1">
    <location>
        <begin position="587"/>
        <end position="620"/>
    </location>
</feature>
<feature type="region of interest" description="Disordered" evidence="3">
    <location>
        <begin position="209"/>
        <end position="269"/>
    </location>
</feature>
<feature type="domain" description="FHA" evidence="4">
    <location>
        <begin position="129"/>
        <end position="178"/>
    </location>
</feature>